<dbReference type="FunFam" id="3.30.160.60:FF:000202">
    <property type="entry name" value="Zinc finger protein 574"/>
    <property type="match status" value="1"/>
</dbReference>
<dbReference type="GO" id="GO:0032502">
    <property type="term" value="P:developmental process"/>
    <property type="evidence" value="ECO:0007669"/>
    <property type="project" value="UniProtKB-ARBA"/>
</dbReference>
<name>A0A8J2LMS4_9BILA</name>
<dbReference type="PANTHER" id="PTHR16515:SF66">
    <property type="entry name" value="C2H2-TYPE DOMAIN-CONTAINING PROTEIN"/>
    <property type="match status" value="1"/>
</dbReference>
<dbReference type="Gene3D" id="3.30.160.60">
    <property type="entry name" value="Classic Zinc Finger"/>
    <property type="match status" value="3"/>
</dbReference>
<sequence>MQLSYCLVFLVLQLYVAQITVSNEGDEAIQAVIRNDDEIRTVAVDGKANEKRFKCKVCNKPFKWSYDLQRHKLTHGNERPFKCYECNKTFKEFSNLKRHKLTHGNERPLKCYECNKTFNEFGNLPRHKLTHGNE</sequence>
<evidence type="ECO:0000256" key="6">
    <source>
        <dbReference type="ARBA" id="ARBA00023242"/>
    </source>
</evidence>
<keyword evidence="6" id="KW-0539">Nucleus</keyword>
<dbReference type="AlphaFoldDB" id="A0A8J2LMS4"/>
<keyword evidence="4 7" id="KW-0863">Zinc-finger</keyword>
<feature type="chain" id="PRO_5035321601" description="C2H2-type domain-containing protein" evidence="8">
    <location>
        <begin position="23"/>
        <end position="134"/>
    </location>
</feature>
<accession>A0A8J2LMS4</accession>
<proteinExistence type="predicted"/>
<dbReference type="OrthoDB" id="654211at2759"/>
<feature type="domain" description="C2H2-type" evidence="9">
    <location>
        <begin position="109"/>
        <end position="134"/>
    </location>
</feature>
<evidence type="ECO:0000313" key="11">
    <source>
        <dbReference type="Proteomes" id="UP000746747"/>
    </source>
</evidence>
<evidence type="ECO:0000256" key="7">
    <source>
        <dbReference type="PROSITE-ProRule" id="PRU00042"/>
    </source>
</evidence>
<evidence type="ECO:0000259" key="9">
    <source>
        <dbReference type="PROSITE" id="PS50157"/>
    </source>
</evidence>
<dbReference type="InterPro" id="IPR050331">
    <property type="entry name" value="Zinc_finger"/>
</dbReference>
<dbReference type="PANTHER" id="PTHR16515">
    <property type="entry name" value="PR DOMAIN ZINC FINGER PROTEIN"/>
    <property type="match status" value="1"/>
</dbReference>
<keyword evidence="3" id="KW-0677">Repeat</keyword>
<evidence type="ECO:0000256" key="2">
    <source>
        <dbReference type="ARBA" id="ARBA00022723"/>
    </source>
</evidence>
<keyword evidence="5" id="KW-0862">Zinc</keyword>
<comment type="subcellular location">
    <subcellularLocation>
        <location evidence="1">Nucleus</location>
    </subcellularLocation>
</comment>
<dbReference type="Pfam" id="PF00096">
    <property type="entry name" value="zf-C2H2"/>
    <property type="match status" value="2"/>
</dbReference>
<evidence type="ECO:0000256" key="1">
    <source>
        <dbReference type="ARBA" id="ARBA00004123"/>
    </source>
</evidence>
<dbReference type="PROSITE" id="PS00028">
    <property type="entry name" value="ZINC_FINGER_C2H2_1"/>
    <property type="match status" value="3"/>
</dbReference>
<feature type="domain" description="C2H2-type" evidence="9">
    <location>
        <begin position="53"/>
        <end position="80"/>
    </location>
</feature>
<evidence type="ECO:0000256" key="5">
    <source>
        <dbReference type="ARBA" id="ARBA00022833"/>
    </source>
</evidence>
<dbReference type="InterPro" id="IPR013087">
    <property type="entry name" value="Znf_C2H2_type"/>
</dbReference>
<dbReference type="GO" id="GO:0008270">
    <property type="term" value="F:zinc ion binding"/>
    <property type="evidence" value="ECO:0007669"/>
    <property type="project" value="UniProtKB-KW"/>
</dbReference>
<gene>
    <name evidence="10" type="ORF">CJOHNSTONI_LOCUS222</name>
</gene>
<dbReference type="GO" id="GO:0010468">
    <property type="term" value="P:regulation of gene expression"/>
    <property type="evidence" value="ECO:0007669"/>
    <property type="project" value="TreeGrafter"/>
</dbReference>
<dbReference type="InterPro" id="IPR036236">
    <property type="entry name" value="Znf_C2H2_sf"/>
</dbReference>
<keyword evidence="8" id="KW-0732">Signal</keyword>
<evidence type="ECO:0000256" key="4">
    <source>
        <dbReference type="ARBA" id="ARBA00022771"/>
    </source>
</evidence>
<dbReference type="SUPFAM" id="SSF57667">
    <property type="entry name" value="beta-beta-alpha zinc fingers"/>
    <property type="match status" value="2"/>
</dbReference>
<evidence type="ECO:0000256" key="8">
    <source>
        <dbReference type="SAM" id="SignalP"/>
    </source>
</evidence>
<dbReference type="EMBL" id="CAKAEH010000055">
    <property type="protein sequence ID" value="CAG9529661.1"/>
    <property type="molecule type" value="Genomic_DNA"/>
</dbReference>
<dbReference type="PROSITE" id="PS50157">
    <property type="entry name" value="ZINC_FINGER_C2H2_2"/>
    <property type="match status" value="3"/>
</dbReference>
<reference evidence="10" key="1">
    <citation type="submission" date="2021-09" db="EMBL/GenBank/DDBJ databases">
        <authorList>
            <consortium name="Pathogen Informatics"/>
        </authorList>
    </citation>
    <scope>NUCLEOTIDE SEQUENCE</scope>
</reference>
<dbReference type="GO" id="GO:0005634">
    <property type="term" value="C:nucleus"/>
    <property type="evidence" value="ECO:0007669"/>
    <property type="project" value="UniProtKB-SubCell"/>
</dbReference>
<dbReference type="SMART" id="SM00355">
    <property type="entry name" value="ZnF_C2H2"/>
    <property type="match status" value="3"/>
</dbReference>
<feature type="domain" description="C2H2-type" evidence="9">
    <location>
        <begin position="81"/>
        <end position="108"/>
    </location>
</feature>
<comment type="caution">
    <text evidence="10">The sequence shown here is derived from an EMBL/GenBank/DDBJ whole genome shotgun (WGS) entry which is preliminary data.</text>
</comment>
<dbReference type="Proteomes" id="UP000746747">
    <property type="component" value="Unassembled WGS sequence"/>
</dbReference>
<keyword evidence="2" id="KW-0479">Metal-binding</keyword>
<feature type="signal peptide" evidence="8">
    <location>
        <begin position="1"/>
        <end position="22"/>
    </location>
</feature>
<protein>
    <recommendedName>
        <fullName evidence="9">C2H2-type domain-containing protein</fullName>
    </recommendedName>
</protein>
<organism evidence="10 11">
    <name type="scientific">Cercopithifilaria johnstoni</name>
    <dbReference type="NCBI Taxonomy" id="2874296"/>
    <lineage>
        <taxon>Eukaryota</taxon>
        <taxon>Metazoa</taxon>
        <taxon>Ecdysozoa</taxon>
        <taxon>Nematoda</taxon>
        <taxon>Chromadorea</taxon>
        <taxon>Rhabditida</taxon>
        <taxon>Spirurina</taxon>
        <taxon>Spiruromorpha</taxon>
        <taxon>Filarioidea</taxon>
        <taxon>Onchocercidae</taxon>
        <taxon>Cercopithifilaria</taxon>
    </lineage>
</organism>
<evidence type="ECO:0000256" key="3">
    <source>
        <dbReference type="ARBA" id="ARBA00022737"/>
    </source>
</evidence>
<evidence type="ECO:0000313" key="10">
    <source>
        <dbReference type="EMBL" id="CAG9529661.1"/>
    </source>
</evidence>
<keyword evidence="11" id="KW-1185">Reference proteome</keyword>